<name>A0A443NZG4_9MAGN</name>
<evidence type="ECO:0000313" key="1">
    <source>
        <dbReference type="EMBL" id="RWR83897.1"/>
    </source>
</evidence>
<dbReference type="AlphaFoldDB" id="A0A443NZG4"/>
<sequence length="120" mass="13856">MKGTVFGRALRGVFADSSVEKVKELAALTRSLVYLQHKPSSRKQCTYTRQAHSYPTRPWKDAIMLISNPSKTQQVPDKWFDPEECRIDREISHHSSRRGLLRLTNIFEYISASFDNSLVK</sequence>
<keyword evidence="2" id="KW-1185">Reference proteome</keyword>
<proteinExistence type="predicted"/>
<comment type="caution">
    <text evidence="1">The sequence shown here is derived from an EMBL/GenBank/DDBJ whole genome shotgun (WGS) entry which is preliminary data.</text>
</comment>
<reference evidence="1 2" key="1">
    <citation type="journal article" date="2019" name="Nat. Plants">
        <title>Stout camphor tree genome fills gaps in understanding of flowering plant genome evolution.</title>
        <authorList>
            <person name="Chaw S.M."/>
            <person name="Liu Y.C."/>
            <person name="Wu Y.W."/>
            <person name="Wang H.Y."/>
            <person name="Lin C.I."/>
            <person name="Wu C.S."/>
            <person name="Ke H.M."/>
            <person name="Chang L.Y."/>
            <person name="Hsu C.Y."/>
            <person name="Yang H.T."/>
            <person name="Sudianto E."/>
            <person name="Hsu M.H."/>
            <person name="Wu K.P."/>
            <person name="Wang L.N."/>
            <person name="Leebens-Mack J.H."/>
            <person name="Tsai I.J."/>
        </authorList>
    </citation>
    <scope>NUCLEOTIDE SEQUENCE [LARGE SCALE GENOMIC DNA]</scope>
    <source>
        <strain evidence="2">cv. Chaw 1501</strain>
        <tissue evidence="1">Young leaves</tissue>
    </source>
</reference>
<organism evidence="1 2">
    <name type="scientific">Cinnamomum micranthum f. kanehirae</name>
    <dbReference type="NCBI Taxonomy" id="337451"/>
    <lineage>
        <taxon>Eukaryota</taxon>
        <taxon>Viridiplantae</taxon>
        <taxon>Streptophyta</taxon>
        <taxon>Embryophyta</taxon>
        <taxon>Tracheophyta</taxon>
        <taxon>Spermatophyta</taxon>
        <taxon>Magnoliopsida</taxon>
        <taxon>Magnoliidae</taxon>
        <taxon>Laurales</taxon>
        <taxon>Lauraceae</taxon>
        <taxon>Cinnamomum</taxon>
    </lineage>
</organism>
<accession>A0A443NZG4</accession>
<evidence type="ECO:0000313" key="2">
    <source>
        <dbReference type="Proteomes" id="UP000283530"/>
    </source>
</evidence>
<gene>
    <name evidence="1" type="ORF">CKAN_01267600</name>
</gene>
<protein>
    <submittedName>
        <fullName evidence="1">Uncharacterized protein</fullName>
    </submittedName>
</protein>
<dbReference type="EMBL" id="QPKB01000004">
    <property type="protein sequence ID" value="RWR83897.1"/>
    <property type="molecule type" value="Genomic_DNA"/>
</dbReference>
<dbReference type="Proteomes" id="UP000283530">
    <property type="component" value="Unassembled WGS sequence"/>
</dbReference>